<organism evidence="3 4">
    <name type="scientific">Cladophialophora carrionii</name>
    <dbReference type="NCBI Taxonomy" id="86049"/>
    <lineage>
        <taxon>Eukaryota</taxon>
        <taxon>Fungi</taxon>
        <taxon>Dikarya</taxon>
        <taxon>Ascomycota</taxon>
        <taxon>Pezizomycotina</taxon>
        <taxon>Eurotiomycetes</taxon>
        <taxon>Chaetothyriomycetidae</taxon>
        <taxon>Chaetothyriales</taxon>
        <taxon>Herpotrichiellaceae</taxon>
        <taxon>Cladophialophora</taxon>
    </lineage>
</organism>
<comment type="caution">
    <text evidence="3">The sequence shown here is derived from an EMBL/GenBank/DDBJ whole genome shotgun (WGS) entry which is preliminary data.</text>
</comment>
<dbReference type="Proteomes" id="UP000094526">
    <property type="component" value="Unassembled WGS sequence"/>
</dbReference>
<sequence length="125" mass="14345">MWRPLYKRDDCVNNDEVDTCERYTSKFLTTGVPLIIGLCLFLVLGIVLFVIVRRKRQQNHAQEAEKNRHIDDDIGDVELVITGPRNPDATYKHWEARGSSPGLELDNPFEHDSMVPGRDVSPVKR</sequence>
<gene>
    <name evidence="3" type="ORF">CLCR_06347</name>
</gene>
<dbReference type="VEuPathDB" id="FungiDB:CLCR_06347"/>
<keyword evidence="4" id="KW-1185">Reference proteome</keyword>
<reference evidence="4" key="1">
    <citation type="submission" date="2015-07" db="EMBL/GenBank/DDBJ databases">
        <authorList>
            <person name="Teixeira M.M."/>
            <person name="Souza R.C."/>
            <person name="Almeida L.G."/>
            <person name="Vicente V.A."/>
            <person name="de Hoog S."/>
            <person name="Bocca A.L."/>
            <person name="de Almeida S.R."/>
            <person name="Vasconcelos A.T."/>
            <person name="Felipe M.S."/>
        </authorList>
    </citation>
    <scope>NUCLEOTIDE SEQUENCE [LARGE SCALE GENOMIC DNA]</scope>
    <source>
        <strain evidence="4">KSF</strain>
    </source>
</reference>
<keyword evidence="2" id="KW-0812">Transmembrane</keyword>
<dbReference type="OrthoDB" id="4148911at2759"/>
<feature type="transmembrane region" description="Helical" evidence="2">
    <location>
        <begin position="32"/>
        <end position="52"/>
    </location>
</feature>
<protein>
    <submittedName>
        <fullName evidence="3">Uncharacterized protein</fullName>
    </submittedName>
</protein>
<accession>A0A1C1C749</accession>
<proteinExistence type="predicted"/>
<dbReference type="EMBL" id="LGRB01000020">
    <property type="protein sequence ID" value="OCT44291.1"/>
    <property type="molecule type" value="Genomic_DNA"/>
</dbReference>
<evidence type="ECO:0000256" key="2">
    <source>
        <dbReference type="SAM" id="Phobius"/>
    </source>
</evidence>
<evidence type="ECO:0000313" key="4">
    <source>
        <dbReference type="Proteomes" id="UP000094526"/>
    </source>
</evidence>
<feature type="region of interest" description="Disordered" evidence="1">
    <location>
        <begin position="90"/>
        <end position="125"/>
    </location>
</feature>
<dbReference type="VEuPathDB" id="FungiDB:G647_06986"/>
<keyword evidence="2" id="KW-1133">Transmembrane helix</keyword>
<name>A0A1C1C749_9EURO</name>
<keyword evidence="2" id="KW-0472">Membrane</keyword>
<evidence type="ECO:0000256" key="1">
    <source>
        <dbReference type="SAM" id="MobiDB-lite"/>
    </source>
</evidence>
<evidence type="ECO:0000313" key="3">
    <source>
        <dbReference type="EMBL" id="OCT44291.1"/>
    </source>
</evidence>
<dbReference type="AlphaFoldDB" id="A0A1C1C749"/>
<dbReference type="CDD" id="cd12087">
    <property type="entry name" value="TM_EGFR-like"/>
    <property type="match status" value="1"/>
</dbReference>